<dbReference type="InterPro" id="IPR032750">
    <property type="entry name" value="TnsD_C"/>
</dbReference>
<evidence type="ECO:0000313" key="4">
    <source>
        <dbReference type="Proteomes" id="UP001431192"/>
    </source>
</evidence>
<dbReference type="Pfam" id="PF15978">
    <property type="entry name" value="TnsD"/>
    <property type="match status" value="1"/>
</dbReference>
<dbReference type="InterPro" id="IPR009492">
    <property type="entry name" value="TniQ"/>
</dbReference>
<proteinExistence type="predicted"/>
<accession>A0ABT2P6L8</accession>
<gene>
    <name evidence="3" type="ORF">N4T56_20000</name>
</gene>
<feature type="domain" description="TniQ" evidence="1">
    <location>
        <begin position="5"/>
        <end position="160"/>
    </location>
</feature>
<comment type="caution">
    <text evidence="3">The sequence shown here is derived from an EMBL/GenBank/DDBJ whole genome shotgun (WGS) entry which is preliminary data.</text>
</comment>
<dbReference type="Pfam" id="PF06527">
    <property type="entry name" value="TniQ"/>
    <property type="match status" value="1"/>
</dbReference>
<evidence type="ECO:0000259" key="1">
    <source>
        <dbReference type="Pfam" id="PF06527"/>
    </source>
</evidence>
<protein>
    <submittedName>
        <fullName evidence="3">TnsD family transposase</fullName>
    </submittedName>
</protein>
<evidence type="ECO:0000313" key="3">
    <source>
        <dbReference type="EMBL" id="MCT8988302.1"/>
    </source>
</evidence>
<reference evidence="3" key="1">
    <citation type="submission" date="2022-09" db="EMBL/GenBank/DDBJ databases">
        <title>Shewanella sp. KJ10-1 sp.nov, isolated from marine algae.</title>
        <authorList>
            <person name="Butt M."/>
            <person name="Lee J.K."/>
            <person name="Kim J.M."/>
            <person name="Choi D.G."/>
        </authorList>
    </citation>
    <scope>NUCLEOTIDE SEQUENCE</scope>
    <source>
        <strain evidence="3">KJ10-1</strain>
    </source>
</reference>
<keyword evidence="4" id="KW-1185">Reference proteome</keyword>
<organism evidence="3 4">
    <name type="scientific">Shewanella phaeophyticola</name>
    <dbReference type="NCBI Taxonomy" id="2978345"/>
    <lineage>
        <taxon>Bacteria</taxon>
        <taxon>Pseudomonadati</taxon>
        <taxon>Pseudomonadota</taxon>
        <taxon>Gammaproteobacteria</taxon>
        <taxon>Alteromonadales</taxon>
        <taxon>Shewanellaceae</taxon>
        <taxon>Shewanella</taxon>
    </lineage>
</organism>
<dbReference type="EMBL" id="JAODOQ010000001">
    <property type="protein sequence ID" value="MCT8988302.1"/>
    <property type="molecule type" value="Genomic_DNA"/>
</dbReference>
<evidence type="ECO:0000259" key="2">
    <source>
        <dbReference type="Pfam" id="PF15978"/>
    </source>
</evidence>
<dbReference type="Proteomes" id="UP001431192">
    <property type="component" value="Unassembled WGS sequence"/>
</dbReference>
<dbReference type="RefSeq" id="WP_261734410.1">
    <property type="nucleotide sequence ID" value="NZ_JAODOQ010000001.1"/>
</dbReference>
<sequence length="516" mass="60684">MIMQFPVAHDDELLVSILARFVSRQGLRNDKAALELLFGSRNIVPSPLLQGHLQALLSQVGHIWFISQNELIQRHSILPLFQSFVEPSRVNDVQNRMINSDKSHVMTSVGINASSIKWLRYYRYCPECLAEDQVNLAYSYWRRLFQLPGVIVCPKHLCYLQNSSFKLLPDRRHAFKDASYLAPQAQLTLLNVEPNNKLLALAISIQQLLITKTPYVTPLQWTIFYQRSIAEYGLVIGSRPDHLNIRFQIEHFWGTAFLEQQGLSVSLENNWLLAFFRKHRRHYSFLHHIVCHMALFPSYSFLDSIQNAALITDKIREKRIYTNIKAVERYEEYRAIWLVICSPTSILKDVRATTEGSRVYSWLYRYDNAWLQEHLPNRFRNDVGRQINWCKRDIDIVKKLIKIRNKSYENLNLPRMTQTWFIAQTNVPWGIASHLDKLPLCLSFFVKYTESIDEYQIRRVLAIMVNCINSHEPFPKPYEIERIAGLSKKRSRKPVKHILRMDFETFSRFKLPPKEC</sequence>
<name>A0ABT2P6L8_9GAMM</name>
<feature type="domain" description="Transposon Tn7 transposition protein TnsD C-terminal" evidence="2">
    <location>
        <begin position="328"/>
        <end position="443"/>
    </location>
</feature>